<keyword evidence="3" id="KW-1185">Reference proteome</keyword>
<organism evidence="2 3">
    <name type="scientific">Callosobruchus maculatus</name>
    <name type="common">Southern cowpea weevil</name>
    <name type="synonym">Pulse bruchid</name>
    <dbReference type="NCBI Taxonomy" id="64391"/>
    <lineage>
        <taxon>Eukaryota</taxon>
        <taxon>Metazoa</taxon>
        <taxon>Ecdysozoa</taxon>
        <taxon>Arthropoda</taxon>
        <taxon>Hexapoda</taxon>
        <taxon>Insecta</taxon>
        <taxon>Pterygota</taxon>
        <taxon>Neoptera</taxon>
        <taxon>Endopterygota</taxon>
        <taxon>Coleoptera</taxon>
        <taxon>Polyphaga</taxon>
        <taxon>Cucujiformia</taxon>
        <taxon>Chrysomeloidea</taxon>
        <taxon>Chrysomelidae</taxon>
        <taxon>Bruchinae</taxon>
        <taxon>Bruchini</taxon>
        <taxon>Callosobruchus</taxon>
    </lineage>
</organism>
<proteinExistence type="predicted"/>
<sequence length="269" mass="31475">MRKTSSAYLENVNRQTDRQTDRPTDRQTDRPTDRQTDRPTDRQTDRPTDRQTDRPTDRQTDRQTDKLTDRATETSDVDFRYVDIIKRPKSQLNESNSALVTIDGKLSSQTATRKGVRQGCVLSPILFNIYSEFVMRQEELVALLNILEQHSAAYGLGINYNKTKLMIVDREHDHHRAIKSVGRFEVVQSFVYLRSLIDNSDSCENKIQRRIQQARMIMTMLTKIWRDRNITKATKMSLVQSLVFSIFLYTSETWTVNKADRARIDDFEM</sequence>
<dbReference type="PANTHER" id="PTHR47027:SF8">
    <property type="entry name" value="RIBONUCLEASE H"/>
    <property type="match status" value="1"/>
</dbReference>
<gene>
    <name evidence="2" type="ORF">CALMAC_LOCUS10813</name>
</gene>
<dbReference type="EMBL" id="CAACVG010008444">
    <property type="protein sequence ID" value="VEN49839.1"/>
    <property type="molecule type" value="Genomic_DNA"/>
</dbReference>
<feature type="compositionally biased region" description="Basic and acidic residues" evidence="1">
    <location>
        <begin position="15"/>
        <end position="72"/>
    </location>
</feature>
<accession>A0A653CQ89</accession>
<dbReference type="Proteomes" id="UP000410492">
    <property type="component" value="Unassembled WGS sequence"/>
</dbReference>
<evidence type="ECO:0000256" key="1">
    <source>
        <dbReference type="SAM" id="MobiDB-lite"/>
    </source>
</evidence>
<protein>
    <recommendedName>
        <fullName evidence="4">Reverse transcriptase domain-containing protein</fullName>
    </recommendedName>
</protein>
<feature type="region of interest" description="Disordered" evidence="1">
    <location>
        <begin position="1"/>
        <end position="72"/>
    </location>
</feature>
<evidence type="ECO:0000313" key="2">
    <source>
        <dbReference type="EMBL" id="VEN49839.1"/>
    </source>
</evidence>
<evidence type="ECO:0008006" key="4">
    <source>
        <dbReference type="Google" id="ProtNLM"/>
    </source>
</evidence>
<dbReference type="AlphaFoldDB" id="A0A653CQ89"/>
<dbReference type="OrthoDB" id="6784185at2759"/>
<evidence type="ECO:0000313" key="3">
    <source>
        <dbReference type="Proteomes" id="UP000410492"/>
    </source>
</evidence>
<reference evidence="2 3" key="1">
    <citation type="submission" date="2019-01" db="EMBL/GenBank/DDBJ databases">
        <authorList>
            <person name="Sayadi A."/>
        </authorList>
    </citation>
    <scope>NUCLEOTIDE SEQUENCE [LARGE SCALE GENOMIC DNA]</scope>
</reference>
<name>A0A653CQ89_CALMS</name>
<dbReference type="PANTHER" id="PTHR47027">
    <property type="entry name" value="REVERSE TRANSCRIPTASE DOMAIN-CONTAINING PROTEIN"/>
    <property type="match status" value="1"/>
</dbReference>
<feature type="compositionally biased region" description="Polar residues" evidence="1">
    <location>
        <begin position="1"/>
        <end position="14"/>
    </location>
</feature>